<dbReference type="Gene3D" id="3.30.70.1210">
    <property type="entry name" value="Crispr-associated protein, domain 2"/>
    <property type="match status" value="1"/>
</dbReference>
<dbReference type="RefSeq" id="WP_105868813.1">
    <property type="nucleotide sequence ID" value="NZ_PVLV01000147.1"/>
</dbReference>
<keyword evidence="2" id="KW-1185">Reference proteome</keyword>
<proteinExistence type="predicted"/>
<dbReference type="NCBIfam" id="TIGR01907">
    <property type="entry name" value="casE_Cse3"/>
    <property type="match status" value="1"/>
</dbReference>
<dbReference type="OrthoDB" id="9795689at2"/>
<reference evidence="1 2" key="1">
    <citation type="submission" date="2018-03" db="EMBL/GenBank/DDBJ databases">
        <title>Novel Streptomyces sp. from soil.</title>
        <authorList>
            <person name="Tan G.Y.A."/>
            <person name="Lee Z.Y."/>
        </authorList>
    </citation>
    <scope>NUCLEOTIDE SEQUENCE [LARGE SCALE GENOMIC DNA]</scope>
    <source>
        <strain evidence="1 2">ST5x</strain>
    </source>
</reference>
<dbReference type="AlphaFoldDB" id="A0A2S9PX83"/>
<name>A0A2S9PX83_9ACTN</name>
<organism evidence="1 2">
    <name type="scientific">Streptomyces solincola</name>
    <dbReference type="NCBI Taxonomy" id="2100817"/>
    <lineage>
        <taxon>Bacteria</taxon>
        <taxon>Bacillati</taxon>
        <taxon>Actinomycetota</taxon>
        <taxon>Actinomycetes</taxon>
        <taxon>Kitasatosporales</taxon>
        <taxon>Streptomycetaceae</taxon>
        <taxon>Streptomyces</taxon>
    </lineage>
</organism>
<sequence length="216" mass="23723">MNDHPQLARIHLNPHSRDVHRDLRDPTQMHRTVMRLAPDDLGDAPRRQAGLLYRLDETDTTTTLLVQATHLDPTRLPHGYGTCETKSLGPMFTALRKGLAVRYRIVLSPTKRERLPLQEKGKRGRVLPLTGPDADQWWLRRAAQAGLDLHILTPTATEPARPRGPGASAMRHSLTRYDGTATVTDPHALRDAITGGIGRGKPYGAGLLSLAPAATA</sequence>
<dbReference type="EMBL" id="PVLV01000147">
    <property type="protein sequence ID" value="PRH79031.1"/>
    <property type="molecule type" value="Genomic_DNA"/>
</dbReference>
<dbReference type="Gene3D" id="3.30.70.1200">
    <property type="entry name" value="Crispr-associated protein, domain 1"/>
    <property type="match status" value="1"/>
</dbReference>
<dbReference type="InterPro" id="IPR010179">
    <property type="entry name" value="CRISPR-assoc_prot_Cse3"/>
</dbReference>
<comment type="caution">
    <text evidence="1">The sequence shown here is derived from an EMBL/GenBank/DDBJ whole genome shotgun (WGS) entry which is preliminary data.</text>
</comment>
<accession>A0A2S9PX83</accession>
<gene>
    <name evidence="1" type="primary">cas6e</name>
    <name evidence="1" type="ORF">C6N75_11715</name>
</gene>
<dbReference type="Pfam" id="PF08798">
    <property type="entry name" value="CRISPR_assoc"/>
    <property type="match status" value="1"/>
</dbReference>
<dbReference type="SMART" id="SM01101">
    <property type="entry name" value="CRISPR_assoc"/>
    <property type="match status" value="1"/>
</dbReference>
<dbReference type="CDD" id="cd09727">
    <property type="entry name" value="Cas6_I-E"/>
    <property type="match status" value="1"/>
</dbReference>
<evidence type="ECO:0000313" key="2">
    <source>
        <dbReference type="Proteomes" id="UP000239322"/>
    </source>
</evidence>
<dbReference type="Proteomes" id="UP000239322">
    <property type="component" value="Unassembled WGS sequence"/>
</dbReference>
<evidence type="ECO:0000313" key="1">
    <source>
        <dbReference type="EMBL" id="PRH79031.1"/>
    </source>
</evidence>
<protein>
    <submittedName>
        <fullName evidence="1">Type I-E CRISPR-associated protein Cas6/Cse3/CasE</fullName>
    </submittedName>
</protein>
<dbReference type="SUPFAM" id="SSF117987">
    <property type="entry name" value="CRISPR-associated protein"/>
    <property type="match status" value="2"/>
</dbReference>